<evidence type="ECO:0000313" key="3">
    <source>
        <dbReference type="EMBL" id="TWI86557.1"/>
    </source>
</evidence>
<dbReference type="AlphaFoldDB" id="A0A562SZ29"/>
<dbReference type="EMBL" id="VLLG01000004">
    <property type="protein sequence ID" value="TWI86557.1"/>
    <property type="molecule type" value="Genomic_DNA"/>
</dbReference>
<dbReference type="Proteomes" id="UP000316778">
    <property type="component" value="Unassembled WGS sequence"/>
</dbReference>
<dbReference type="RefSeq" id="WP_211366369.1">
    <property type="nucleotide sequence ID" value="NZ_BAAAFY010000005.1"/>
</dbReference>
<evidence type="ECO:0008006" key="5">
    <source>
        <dbReference type="Google" id="ProtNLM"/>
    </source>
</evidence>
<accession>A0A562SZ29</accession>
<reference evidence="3 4" key="1">
    <citation type="journal article" date="2013" name="Stand. Genomic Sci.">
        <title>Genomic Encyclopedia of Type Strains, Phase I: The one thousand microbial genomes (KMG-I) project.</title>
        <authorList>
            <person name="Kyrpides N.C."/>
            <person name="Woyke T."/>
            <person name="Eisen J.A."/>
            <person name="Garrity G."/>
            <person name="Lilburn T.G."/>
            <person name="Beck B.J."/>
            <person name="Whitman W.B."/>
            <person name="Hugenholtz P."/>
            <person name="Klenk H.P."/>
        </authorList>
    </citation>
    <scope>NUCLEOTIDE SEQUENCE [LARGE SCALE GENOMIC DNA]</scope>
    <source>
        <strain evidence="3 4">DSM 13484</strain>
    </source>
</reference>
<feature type="region of interest" description="Disordered" evidence="1">
    <location>
        <begin position="30"/>
        <end position="58"/>
    </location>
</feature>
<evidence type="ECO:0000256" key="1">
    <source>
        <dbReference type="SAM" id="MobiDB-lite"/>
    </source>
</evidence>
<feature type="chain" id="PRO_5022139878" description="Collagen triple helix repeat protein" evidence="2">
    <location>
        <begin position="25"/>
        <end position="201"/>
    </location>
</feature>
<gene>
    <name evidence="3" type="ORF">LX66_3816</name>
</gene>
<keyword evidence="4" id="KW-1185">Reference proteome</keyword>
<protein>
    <recommendedName>
        <fullName evidence="5">Collagen triple helix repeat protein</fullName>
    </recommendedName>
</protein>
<feature type="signal peptide" evidence="2">
    <location>
        <begin position="1"/>
        <end position="24"/>
    </location>
</feature>
<dbReference type="PROSITE" id="PS51257">
    <property type="entry name" value="PROKAR_LIPOPROTEIN"/>
    <property type="match status" value="1"/>
</dbReference>
<evidence type="ECO:0000256" key="2">
    <source>
        <dbReference type="SAM" id="SignalP"/>
    </source>
</evidence>
<organism evidence="3 4">
    <name type="scientific">Chitinophaga japonensis</name>
    <name type="common">Flexibacter japonensis</name>
    <dbReference type="NCBI Taxonomy" id="104662"/>
    <lineage>
        <taxon>Bacteria</taxon>
        <taxon>Pseudomonadati</taxon>
        <taxon>Bacteroidota</taxon>
        <taxon>Chitinophagia</taxon>
        <taxon>Chitinophagales</taxon>
        <taxon>Chitinophagaceae</taxon>
        <taxon>Chitinophaga</taxon>
    </lineage>
</organism>
<sequence>MKRLFCNSTRVAYLLLMAVGLLMAACSKDGPAGPQGEPGADGSPGPAGPQGPQGDQGEPGTANVIYSAWLDVPFAADTFTNSNDMLDTIGFYAQIDAPKLDNAILTSGDVKVYVNLNTAADPVIVPLPYYDVYFNININPTFWLQKIDIYSNANVGTFTEDGSKYQQYRYILIPGGTEARMAKKINWNNYAEVKAFLKLKD</sequence>
<name>A0A562SZ29_CHIJA</name>
<feature type="compositionally biased region" description="Low complexity" evidence="1">
    <location>
        <begin position="37"/>
        <end position="58"/>
    </location>
</feature>
<comment type="caution">
    <text evidence="3">The sequence shown here is derived from an EMBL/GenBank/DDBJ whole genome shotgun (WGS) entry which is preliminary data.</text>
</comment>
<dbReference type="Gene3D" id="1.20.5.320">
    <property type="entry name" value="6-Phosphogluconate Dehydrogenase, domain 3"/>
    <property type="match status" value="1"/>
</dbReference>
<evidence type="ECO:0000313" key="4">
    <source>
        <dbReference type="Proteomes" id="UP000316778"/>
    </source>
</evidence>
<keyword evidence="2" id="KW-0732">Signal</keyword>
<proteinExistence type="predicted"/>